<dbReference type="Gene3D" id="3.50.50.60">
    <property type="entry name" value="FAD/NAD(P)-binding domain"/>
    <property type="match status" value="2"/>
</dbReference>
<dbReference type="InterPro" id="IPR023753">
    <property type="entry name" value="FAD/NAD-binding_dom"/>
</dbReference>
<dbReference type="Proteomes" id="UP000002382">
    <property type="component" value="Chromosome"/>
</dbReference>
<dbReference type="InterPro" id="IPR051691">
    <property type="entry name" value="Metab_Enz_Cyan_OpOx_G3PDH"/>
</dbReference>
<dbReference type="GO" id="GO:0016491">
    <property type="term" value="F:oxidoreductase activity"/>
    <property type="evidence" value="ECO:0007669"/>
    <property type="project" value="UniProtKB-KW"/>
</dbReference>
<dbReference type="SUPFAM" id="SSF51905">
    <property type="entry name" value="FAD/NAD(P)-binding domain"/>
    <property type="match status" value="1"/>
</dbReference>
<feature type="domain" description="FAD/NAD(P)-binding" evidence="2">
    <location>
        <begin position="7"/>
        <end position="297"/>
    </location>
</feature>
<dbReference type="EMBL" id="CP001634">
    <property type="protein sequence ID" value="ACR78884.1"/>
    <property type="molecule type" value="Genomic_DNA"/>
</dbReference>
<evidence type="ECO:0000256" key="1">
    <source>
        <dbReference type="ARBA" id="ARBA00023002"/>
    </source>
</evidence>
<dbReference type="AlphaFoldDB" id="C5CIF0"/>
<evidence type="ECO:0000313" key="4">
    <source>
        <dbReference type="Proteomes" id="UP000002382"/>
    </source>
</evidence>
<organism evidence="3 4">
    <name type="scientific">Kosmotoga olearia (strain ATCC BAA-1733 / DSM 21960 / TBF 19.5.1)</name>
    <dbReference type="NCBI Taxonomy" id="521045"/>
    <lineage>
        <taxon>Bacteria</taxon>
        <taxon>Thermotogati</taxon>
        <taxon>Thermotogota</taxon>
        <taxon>Thermotogae</taxon>
        <taxon>Kosmotogales</taxon>
        <taxon>Kosmotogaceae</taxon>
        <taxon>Kosmotoga</taxon>
    </lineage>
</organism>
<keyword evidence="4" id="KW-1185">Reference proteome</keyword>
<dbReference type="InterPro" id="IPR036188">
    <property type="entry name" value="FAD/NAD-bd_sf"/>
</dbReference>
<dbReference type="PANTHER" id="PTHR42949">
    <property type="entry name" value="ANAEROBIC GLYCEROL-3-PHOSPHATE DEHYDROGENASE SUBUNIT B"/>
    <property type="match status" value="1"/>
</dbReference>
<dbReference type="STRING" id="521045.Kole_0158"/>
<reference evidence="3 4" key="2">
    <citation type="journal article" date="2011" name="J. Bacteriol.">
        <title>Genome Sequence of Kosmotoga olearia Strain TBF 19.5.1, a Thermophilic Bacterium with a Wide Growth Temperature Range, Isolated from the Troll B Oil Platform in the North Sea.</title>
        <authorList>
            <person name="Swithers K.S."/>
            <person name="Dipippo J.L."/>
            <person name="Bruce D.C."/>
            <person name="Detter C."/>
            <person name="Tapia R."/>
            <person name="Han S."/>
            <person name="Goodwin L.A."/>
            <person name="Han J."/>
            <person name="Woyke T."/>
            <person name="Pitluck S."/>
            <person name="Pennacchio L."/>
            <person name="Nolan M."/>
            <person name="Mikhailova N."/>
            <person name="Land M.L."/>
            <person name="Nesbo C.L."/>
            <person name="Gogarten J.P."/>
            <person name="Noll K.M."/>
        </authorList>
    </citation>
    <scope>NUCLEOTIDE SEQUENCE [LARGE SCALE GENOMIC DNA]</scope>
    <source>
        <strain evidence="4">ATCC BAA-1733 / DSM 21960 / TBF 19.5.1</strain>
    </source>
</reference>
<dbReference type="RefSeq" id="WP_012744672.1">
    <property type="nucleotide sequence ID" value="NC_012785.1"/>
</dbReference>
<dbReference type="KEGG" id="kol:Kole_0158"/>
<dbReference type="Pfam" id="PF07992">
    <property type="entry name" value="Pyr_redox_2"/>
    <property type="match status" value="1"/>
</dbReference>
<sequence length="412" mass="45095">MKKLKTDVLVIGGGAAGMAAAIGAAREGSKVILIEREDRTGGVLNQCIHNGFGLKFYEEELTGPEFAARLEEEMSQKSIDIISQAYLREVDLDNKIAYILSPEDAFIVKSKAIVISTGARERPFGSLMVPGDRPAGIFTAGTAQRFVNLENRLPGKRALVLGSGDIGLIMARRLFLEGMEVVGVVERLPYPGGLTRNVVQCLEDFGIPLYLSATVTYVKGFPRLEAVEVMEVDKNLNPIPGTEKWYNVDTLVLSAGLLPQVEDFSDRLLVDRINRGFLVSNTCETSKPGIFAAGNNVAVFDLVDYVAAEGWIAGRHAALTAQEKRQNHKQFPVVRGKNVGVLVPGKISLEENLRIYLRLKKPMESGTVVLKELGIESSFKYGVPSEMLQIVVNKNKLAAIKNHEKLTVEVIE</sequence>
<proteinExistence type="predicted"/>
<dbReference type="eggNOG" id="COG0446">
    <property type="taxonomic scope" value="Bacteria"/>
</dbReference>
<dbReference type="OrthoDB" id="9776839at2"/>
<accession>C5CIF0</accession>
<dbReference type="PRINTS" id="PR00368">
    <property type="entry name" value="FADPNR"/>
</dbReference>
<name>C5CIF0_KOSOT</name>
<reference evidence="3 4" key="1">
    <citation type="submission" date="2009-06" db="EMBL/GenBank/DDBJ databases">
        <title>Complete sequence of Thermotogales bacterium TBF 19.5.1.</title>
        <authorList>
            <consortium name="US DOE Joint Genome Institute"/>
            <person name="Lucas S."/>
            <person name="Copeland A."/>
            <person name="Lapidus A."/>
            <person name="Glavina del Rio T."/>
            <person name="Tice H."/>
            <person name="Bruce D."/>
            <person name="Goodwin L."/>
            <person name="Pitluck S."/>
            <person name="Chertkov O."/>
            <person name="Brettin T."/>
            <person name="Detter J.C."/>
            <person name="Han C."/>
            <person name="Schmutz J."/>
            <person name="Larimer F."/>
            <person name="Land M."/>
            <person name="Hauser L."/>
            <person name="Kyrpides N."/>
            <person name="Ovchinnikova G."/>
            <person name="Noll K."/>
        </authorList>
    </citation>
    <scope>NUCLEOTIDE SEQUENCE [LARGE SCALE GENOMIC DNA]</scope>
    <source>
        <strain evidence="4">ATCC BAA-1733 / DSM 21960 / TBF 19.5.1</strain>
    </source>
</reference>
<evidence type="ECO:0000259" key="2">
    <source>
        <dbReference type="Pfam" id="PF07992"/>
    </source>
</evidence>
<evidence type="ECO:0000313" key="3">
    <source>
        <dbReference type="EMBL" id="ACR78884.1"/>
    </source>
</evidence>
<dbReference type="HOGENOM" id="CLU_030705_0_0_0"/>
<dbReference type="PANTHER" id="PTHR42949:SF3">
    <property type="entry name" value="ANAEROBIC GLYCEROL-3-PHOSPHATE DEHYDROGENASE SUBUNIT B"/>
    <property type="match status" value="1"/>
</dbReference>
<protein>
    <submittedName>
        <fullName evidence="3">FAD-dependent pyridine nucleotide-disulphide oxidoreductase</fullName>
    </submittedName>
</protein>
<dbReference type="PRINTS" id="PR00411">
    <property type="entry name" value="PNDRDTASEI"/>
</dbReference>
<gene>
    <name evidence="3" type="ordered locus">Kole_0158</name>
</gene>
<keyword evidence="1" id="KW-0560">Oxidoreductase</keyword>